<feature type="compositionally biased region" description="Low complexity" evidence="1">
    <location>
        <begin position="98"/>
        <end position="112"/>
    </location>
</feature>
<sequence>MPKEGWPSKLYLSKPGHKVLTEEQVKQEEFESEIREENKKMKEDIEKLKPKVAELWKLKGNIPTFRNFKSTCHDKRIPSKEINSANFKQWKSTGNLDSFQSEESRSSSTASSGYNRPSDNFERANNRRNNYHPYSKNSDGYSWSKGDFYDDDY</sequence>
<keyword evidence="3" id="KW-1185">Reference proteome</keyword>
<proteinExistence type="predicted"/>
<evidence type="ECO:0000313" key="3">
    <source>
        <dbReference type="Proteomes" id="UP000594262"/>
    </source>
</evidence>
<organism evidence="2 3">
    <name type="scientific">Clytia hemisphaerica</name>
    <dbReference type="NCBI Taxonomy" id="252671"/>
    <lineage>
        <taxon>Eukaryota</taxon>
        <taxon>Metazoa</taxon>
        <taxon>Cnidaria</taxon>
        <taxon>Hydrozoa</taxon>
        <taxon>Hydroidolina</taxon>
        <taxon>Leptothecata</taxon>
        <taxon>Obeliida</taxon>
        <taxon>Clytiidae</taxon>
        <taxon>Clytia</taxon>
    </lineage>
</organism>
<dbReference type="EnsemblMetazoa" id="CLYHEMT001450.1">
    <property type="protein sequence ID" value="CLYHEMP001450.1"/>
    <property type="gene ID" value="CLYHEMG001450"/>
</dbReference>
<reference evidence="2" key="1">
    <citation type="submission" date="2021-01" db="UniProtKB">
        <authorList>
            <consortium name="EnsemblMetazoa"/>
        </authorList>
    </citation>
    <scope>IDENTIFICATION</scope>
</reference>
<dbReference type="Proteomes" id="UP000594262">
    <property type="component" value="Unplaced"/>
</dbReference>
<accession>A0A7M5WID4</accession>
<feature type="region of interest" description="Disordered" evidence="1">
    <location>
        <begin position="22"/>
        <end position="42"/>
    </location>
</feature>
<protein>
    <submittedName>
        <fullName evidence="2">Uncharacterized protein</fullName>
    </submittedName>
</protein>
<evidence type="ECO:0000256" key="1">
    <source>
        <dbReference type="SAM" id="MobiDB-lite"/>
    </source>
</evidence>
<name>A0A7M5WID4_9CNID</name>
<feature type="region of interest" description="Disordered" evidence="1">
    <location>
        <begin position="94"/>
        <end position="153"/>
    </location>
</feature>
<dbReference type="AlphaFoldDB" id="A0A7M5WID4"/>
<evidence type="ECO:0000313" key="2">
    <source>
        <dbReference type="EnsemblMetazoa" id="CLYHEMP001450.1"/>
    </source>
</evidence>